<feature type="non-terminal residue" evidence="2">
    <location>
        <position position="1"/>
    </location>
</feature>
<dbReference type="EMBL" id="KN823180">
    <property type="protein sequence ID" value="KIO20272.1"/>
    <property type="molecule type" value="Genomic_DNA"/>
</dbReference>
<sequence>QYQNTIRPSSTPVRHTLRRSKQYCRPWSPYEPAYSSSVKSHGQEPYSSASSPLTPVLLRIVVNAEYA</sequence>
<keyword evidence="3" id="KW-1185">Reference proteome</keyword>
<proteinExistence type="predicted"/>
<accession>A0A0C3LFN2</accession>
<evidence type="ECO:0000313" key="2">
    <source>
        <dbReference type="EMBL" id="KIO20272.1"/>
    </source>
</evidence>
<evidence type="ECO:0000256" key="1">
    <source>
        <dbReference type="SAM" id="MobiDB-lite"/>
    </source>
</evidence>
<feature type="compositionally biased region" description="Polar residues" evidence="1">
    <location>
        <begin position="34"/>
        <end position="51"/>
    </location>
</feature>
<gene>
    <name evidence="2" type="ORF">M407DRAFT_245862</name>
</gene>
<dbReference type="HOGENOM" id="CLU_2819746_0_0_1"/>
<dbReference type="AlphaFoldDB" id="A0A0C3LFN2"/>
<feature type="region of interest" description="Disordered" evidence="1">
    <location>
        <begin position="26"/>
        <end position="51"/>
    </location>
</feature>
<reference evidence="3" key="2">
    <citation type="submission" date="2015-01" db="EMBL/GenBank/DDBJ databases">
        <title>Evolutionary Origins and Diversification of the Mycorrhizal Mutualists.</title>
        <authorList>
            <consortium name="DOE Joint Genome Institute"/>
            <consortium name="Mycorrhizal Genomics Consortium"/>
            <person name="Kohler A."/>
            <person name="Kuo A."/>
            <person name="Nagy L.G."/>
            <person name="Floudas D."/>
            <person name="Copeland A."/>
            <person name="Barry K.W."/>
            <person name="Cichocki N."/>
            <person name="Veneault-Fourrey C."/>
            <person name="LaButti K."/>
            <person name="Lindquist E.A."/>
            <person name="Lipzen A."/>
            <person name="Lundell T."/>
            <person name="Morin E."/>
            <person name="Murat C."/>
            <person name="Riley R."/>
            <person name="Ohm R."/>
            <person name="Sun H."/>
            <person name="Tunlid A."/>
            <person name="Henrissat B."/>
            <person name="Grigoriev I.V."/>
            <person name="Hibbett D.S."/>
            <person name="Martin F."/>
        </authorList>
    </citation>
    <scope>NUCLEOTIDE SEQUENCE [LARGE SCALE GENOMIC DNA]</scope>
    <source>
        <strain evidence="3">MUT 4182</strain>
    </source>
</reference>
<organism evidence="2 3">
    <name type="scientific">Tulasnella calospora MUT 4182</name>
    <dbReference type="NCBI Taxonomy" id="1051891"/>
    <lineage>
        <taxon>Eukaryota</taxon>
        <taxon>Fungi</taxon>
        <taxon>Dikarya</taxon>
        <taxon>Basidiomycota</taxon>
        <taxon>Agaricomycotina</taxon>
        <taxon>Agaricomycetes</taxon>
        <taxon>Cantharellales</taxon>
        <taxon>Tulasnellaceae</taxon>
        <taxon>Tulasnella</taxon>
    </lineage>
</organism>
<name>A0A0C3LFN2_9AGAM</name>
<reference evidence="2 3" key="1">
    <citation type="submission" date="2014-04" db="EMBL/GenBank/DDBJ databases">
        <authorList>
            <consortium name="DOE Joint Genome Institute"/>
            <person name="Kuo A."/>
            <person name="Girlanda M."/>
            <person name="Perotto S."/>
            <person name="Kohler A."/>
            <person name="Nagy L.G."/>
            <person name="Floudas D."/>
            <person name="Copeland A."/>
            <person name="Barry K.W."/>
            <person name="Cichocki N."/>
            <person name="Veneault-Fourrey C."/>
            <person name="LaButti K."/>
            <person name="Lindquist E.A."/>
            <person name="Lipzen A."/>
            <person name="Lundell T."/>
            <person name="Morin E."/>
            <person name="Murat C."/>
            <person name="Sun H."/>
            <person name="Tunlid A."/>
            <person name="Henrissat B."/>
            <person name="Grigoriev I.V."/>
            <person name="Hibbett D.S."/>
            <person name="Martin F."/>
            <person name="Nordberg H.P."/>
            <person name="Cantor M.N."/>
            <person name="Hua S.X."/>
        </authorList>
    </citation>
    <scope>NUCLEOTIDE SEQUENCE [LARGE SCALE GENOMIC DNA]</scope>
    <source>
        <strain evidence="2 3">MUT 4182</strain>
    </source>
</reference>
<evidence type="ECO:0000313" key="3">
    <source>
        <dbReference type="Proteomes" id="UP000054248"/>
    </source>
</evidence>
<dbReference type="Proteomes" id="UP000054248">
    <property type="component" value="Unassembled WGS sequence"/>
</dbReference>
<protein>
    <submittedName>
        <fullName evidence="2">Uncharacterized protein</fullName>
    </submittedName>
</protein>